<dbReference type="InterPro" id="IPR033911">
    <property type="entry name" value="MetRS_core"/>
</dbReference>
<dbReference type="GO" id="GO:0004825">
    <property type="term" value="F:methionine-tRNA ligase activity"/>
    <property type="evidence" value="ECO:0007669"/>
    <property type="project" value="UniProtKB-UniRule"/>
</dbReference>
<dbReference type="Pfam" id="PF09334">
    <property type="entry name" value="tRNA-synt_1g"/>
    <property type="match status" value="1"/>
</dbReference>
<dbReference type="Proteomes" id="UP000295050">
    <property type="component" value="Unassembled WGS sequence"/>
</dbReference>
<dbReference type="InterPro" id="IPR014758">
    <property type="entry name" value="Met-tRNA_synth"/>
</dbReference>
<comment type="catalytic activity">
    <reaction evidence="11 12">
        <text>tRNA(Met) + L-methionine + ATP = L-methionyl-tRNA(Met) + AMP + diphosphate</text>
        <dbReference type="Rhea" id="RHEA:13481"/>
        <dbReference type="Rhea" id="RHEA-COMP:9667"/>
        <dbReference type="Rhea" id="RHEA-COMP:9698"/>
        <dbReference type="ChEBI" id="CHEBI:30616"/>
        <dbReference type="ChEBI" id="CHEBI:33019"/>
        <dbReference type="ChEBI" id="CHEBI:57844"/>
        <dbReference type="ChEBI" id="CHEBI:78442"/>
        <dbReference type="ChEBI" id="CHEBI:78530"/>
        <dbReference type="ChEBI" id="CHEBI:456215"/>
        <dbReference type="EC" id="6.1.1.10"/>
    </reaction>
</comment>
<dbReference type="Pfam" id="PF19303">
    <property type="entry name" value="Anticodon_3"/>
    <property type="match status" value="1"/>
</dbReference>
<comment type="subcellular location">
    <subcellularLocation>
        <location evidence="2 12">Cytoplasm</location>
    </subcellularLocation>
</comment>
<dbReference type="InterPro" id="IPR014729">
    <property type="entry name" value="Rossmann-like_a/b/a_fold"/>
</dbReference>
<feature type="binding site" evidence="12">
    <location>
        <position position="195"/>
    </location>
    <ligand>
        <name>Zn(2+)</name>
        <dbReference type="ChEBI" id="CHEBI:29105"/>
    </ligand>
</feature>
<keyword evidence="10 12" id="KW-0030">Aminoacyl-tRNA synthetase</keyword>
<keyword evidence="16" id="KW-1185">Reference proteome</keyword>
<evidence type="ECO:0000256" key="8">
    <source>
        <dbReference type="ARBA" id="ARBA00022840"/>
    </source>
</evidence>
<evidence type="ECO:0000313" key="15">
    <source>
        <dbReference type="EMBL" id="TCP62991.1"/>
    </source>
</evidence>
<evidence type="ECO:0000256" key="7">
    <source>
        <dbReference type="ARBA" id="ARBA00022833"/>
    </source>
</evidence>
<feature type="binding site" evidence="12">
    <location>
        <position position="385"/>
    </location>
    <ligand>
        <name>ATP</name>
        <dbReference type="ChEBI" id="CHEBI:30616"/>
    </ligand>
</feature>
<evidence type="ECO:0000313" key="16">
    <source>
        <dbReference type="Proteomes" id="UP000295050"/>
    </source>
</evidence>
<evidence type="ECO:0000256" key="10">
    <source>
        <dbReference type="ARBA" id="ARBA00023146"/>
    </source>
</evidence>
<dbReference type="InterPro" id="IPR029038">
    <property type="entry name" value="MetRS_Zn"/>
</dbReference>
<evidence type="ECO:0000256" key="6">
    <source>
        <dbReference type="ARBA" id="ARBA00022741"/>
    </source>
</evidence>
<dbReference type="GO" id="GO:0006431">
    <property type="term" value="P:methionyl-tRNA aminoacylation"/>
    <property type="evidence" value="ECO:0007669"/>
    <property type="project" value="UniProtKB-UniRule"/>
</dbReference>
<feature type="binding site" evidence="12">
    <location>
        <position position="182"/>
    </location>
    <ligand>
        <name>Zn(2+)</name>
        <dbReference type="ChEBI" id="CHEBI:29105"/>
    </ligand>
</feature>
<reference evidence="15 16" key="1">
    <citation type="submission" date="2019-03" db="EMBL/GenBank/DDBJ databases">
        <title>Genomic Encyclopedia of Type Strains, Phase IV (KMG-IV): sequencing the most valuable type-strain genomes for metagenomic binning, comparative biology and taxonomic classification.</title>
        <authorList>
            <person name="Goeker M."/>
        </authorList>
    </citation>
    <scope>NUCLEOTIDE SEQUENCE [LARGE SCALE GENOMIC DNA]</scope>
    <source>
        <strain evidence="15 16">DSM 24766</strain>
    </source>
</reference>
<dbReference type="PANTHER" id="PTHR45765">
    <property type="entry name" value="METHIONINE--TRNA LIGASE"/>
    <property type="match status" value="1"/>
</dbReference>
<keyword evidence="8 12" id="KW-0067">ATP-binding</keyword>
<dbReference type="PANTHER" id="PTHR45765:SF1">
    <property type="entry name" value="METHIONINE--TRNA LIGASE, CYTOPLASMIC"/>
    <property type="match status" value="1"/>
</dbReference>
<dbReference type="SUPFAM" id="SSF52374">
    <property type="entry name" value="Nucleotidylyl transferase"/>
    <property type="match status" value="1"/>
</dbReference>
<dbReference type="Gene3D" id="2.20.28.20">
    <property type="entry name" value="Methionyl-tRNA synthetase, Zn-domain"/>
    <property type="match status" value="1"/>
</dbReference>
<dbReference type="InterPro" id="IPR041872">
    <property type="entry name" value="Anticodon_Met"/>
</dbReference>
<dbReference type="FunFam" id="2.20.28.20:FF:000001">
    <property type="entry name" value="Methionine--tRNA ligase"/>
    <property type="match status" value="1"/>
</dbReference>
<gene>
    <name evidence="12" type="primary">metG</name>
    <name evidence="15" type="ORF">EV663_101254</name>
</gene>
<feature type="domain" description="Methionyl/Leucyl tRNA synthetase" evidence="13">
    <location>
        <begin position="40"/>
        <end position="445"/>
    </location>
</feature>
<dbReference type="CDD" id="cd07957">
    <property type="entry name" value="Anticodon_Ia_Met"/>
    <property type="match status" value="1"/>
</dbReference>
<evidence type="ECO:0000256" key="5">
    <source>
        <dbReference type="ARBA" id="ARBA00022598"/>
    </source>
</evidence>
<dbReference type="InterPro" id="IPR009080">
    <property type="entry name" value="tRNAsynth_Ia_anticodon-bd"/>
</dbReference>
<evidence type="ECO:0000256" key="12">
    <source>
        <dbReference type="HAMAP-Rule" id="MF_00098"/>
    </source>
</evidence>
<keyword evidence="12" id="KW-0479">Metal-binding</keyword>
<comment type="cofactor">
    <cofactor evidence="12">
        <name>Zn(2+)</name>
        <dbReference type="ChEBI" id="CHEBI:29105"/>
    </cofactor>
    <text evidence="12">Binds 1 zinc ion per subunit.</text>
</comment>
<dbReference type="Gene3D" id="3.40.50.620">
    <property type="entry name" value="HUPs"/>
    <property type="match status" value="1"/>
</dbReference>
<evidence type="ECO:0000256" key="9">
    <source>
        <dbReference type="ARBA" id="ARBA00022917"/>
    </source>
</evidence>
<feature type="binding site" evidence="12">
    <location>
        <position position="179"/>
    </location>
    <ligand>
        <name>Zn(2+)</name>
        <dbReference type="ChEBI" id="CHEBI:29105"/>
    </ligand>
</feature>
<proteinExistence type="inferred from homology"/>
<comment type="function">
    <text evidence="1 12">Is required not only for elongation of protein synthesis but also for the initiation of all mRNA translation through initiator tRNA(fMet) aminoacylation.</text>
</comment>
<protein>
    <recommendedName>
        <fullName evidence="12">Methionine--tRNA ligase</fullName>
        <ecNumber evidence="12">6.1.1.10</ecNumber>
    </recommendedName>
    <alternativeName>
        <fullName evidence="12">Methionyl-tRNA synthetase</fullName>
        <shortName evidence="12">MetRS</shortName>
    </alternativeName>
</protein>
<evidence type="ECO:0000256" key="11">
    <source>
        <dbReference type="ARBA" id="ARBA00047364"/>
    </source>
</evidence>
<dbReference type="GO" id="GO:0005524">
    <property type="term" value="F:ATP binding"/>
    <property type="evidence" value="ECO:0007669"/>
    <property type="project" value="UniProtKB-UniRule"/>
</dbReference>
<sequence>MPAQGVAPARPERRAFIRAPPALNEAPDPKHRQTRIMARILITSAIPYINGIKHLGNLVGSQLPADLYARYARARGHEVMFLCATDEHGTPAELAAAKTGKPVEVYCAEMHQVQADLARGFRLSFDHFGRSSSPQNHRLTQYFAGRLAENGYIQEVTEKQVYSRADNRFLPDRYIEGTCPNCGYDKARGDQCENCTKQLDPTDLINPRSAISGSTDLEVRETKHLYLRQSLMRDELEAWIDSKTDWPVLTTSIAKKWLNDGDGLQDRGITRDLHWGIPVKKGDQDWPGMEGKVFYVWFDAPIEYIAAAAEWAEANGKSEADWRRWWRTDEGAADVRYVQFMGKDNVPFHTLSFPATIMGSRDPWKLVDYIKSFNYLNYDGGQFSTSQGRGVFMDQALAILPADYWRWWLLSHAPESSDSEFTWENFQQAVNKDLADVLGNFVSRVTKFCRSKFGEEVPAGGAWGEREQAVIEELGTRLTAYQAHMEAIEIRKAATELRAIWVAGNEYLQAAAPWAVYKDDPAAAAAIVRFALNLVPFYATLSAPFIPDASATMLEAMKMANADWPTDVTAALERLASGHAFAVPENLFRKISDEERAQWQADFAGQR</sequence>
<keyword evidence="4 12" id="KW-0963">Cytoplasm</keyword>
<comment type="caution">
    <text evidence="15">The sequence shown here is derived from an EMBL/GenBank/DDBJ whole genome shotgun (WGS) entry which is preliminary data.</text>
</comment>
<dbReference type="InterPro" id="IPR015413">
    <property type="entry name" value="Methionyl/Leucyl_tRNA_Synth"/>
</dbReference>
<evidence type="ECO:0000256" key="2">
    <source>
        <dbReference type="ARBA" id="ARBA00004496"/>
    </source>
</evidence>
<dbReference type="SUPFAM" id="SSF57770">
    <property type="entry name" value="Methionyl-tRNA synthetase (MetRS), Zn-domain"/>
    <property type="match status" value="1"/>
</dbReference>
<dbReference type="HAMAP" id="MF_00098">
    <property type="entry name" value="Met_tRNA_synth_type1"/>
    <property type="match status" value="1"/>
</dbReference>
<dbReference type="Gene3D" id="1.10.730.10">
    <property type="entry name" value="Isoleucyl-tRNA Synthetase, Domain 1"/>
    <property type="match status" value="1"/>
</dbReference>
<keyword evidence="9 12" id="KW-0648">Protein biosynthesis</keyword>
<evidence type="ECO:0000256" key="3">
    <source>
        <dbReference type="ARBA" id="ARBA00008258"/>
    </source>
</evidence>
<dbReference type="GO" id="GO:0017101">
    <property type="term" value="C:aminoacyl-tRNA synthetase multienzyme complex"/>
    <property type="evidence" value="ECO:0007669"/>
    <property type="project" value="TreeGrafter"/>
</dbReference>
<dbReference type="NCBIfam" id="TIGR00398">
    <property type="entry name" value="metG"/>
    <property type="match status" value="1"/>
</dbReference>
<dbReference type="EMBL" id="SLXU01000001">
    <property type="protein sequence ID" value="TCP62991.1"/>
    <property type="molecule type" value="Genomic_DNA"/>
</dbReference>
<feature type="short sequence motif" description="'HIGH' region" evidence="12">
    <location>
        <begin position="47"/>
        <end position="57"/>
    </location>
</feature>
<evidence type="ECO:0000259" key="14">
    <source>
        <dbReference type="Pfam" id="PF19303"/>
    </source>
</evidence>
<dbReference type="AlphaFoldDB" id="A0A4R2RSX8"/>
<comment type="subunit">
    <text evidence="12">Monomer.</text>
</comment>
<evidence type="ECO:0000256" key="4">
    <source>
        <dbReference type="ARBA" id="ARBA00022490"/>
    </source>
</evidence>
<keyword evidence="7 12" id="KW-0862">Zinc</keyword>
<keyword evidence="5 12" id="KW-0436">Ligase</keyword>
<evidence type="ECO:0000259" key="13">
    <source>
        <dbReference type="Pfam" id="PF09334"/>
    </source>
</evidence>
<dbReference type="PRINTS" id="PR01041">
    <property type="entry name" value="TRNASYNTHMET"/>
</dbReference>
<dbReference type="GO" id="GO:0046872">
    <property type="term" value="F:metal ion binding"/>
    <property type="evidence" value="ECO:0007669"/>
    <property type="project" value="UniProtKB-KW"/>
</dbReference>
<evidence type="ECO:0000256" key="1">
    <source>
        <dbReference type="ARBA" id="ARBA00003314"/>
    </source>
</evidence>
<organism evidence="15 16">
    <name type="scientific">Rhodovulum bhavnagarense</name>
    <dbReference type="NCBI Taxonomy" id="992286"/>
    <lineage>
        <taxon>Bacteria</taxon>
        <taxon>Pseudomonadati</taxon>
        <taxon>Pseudomonadota</taxon>
        <taxon>Alphaproteobacteria</taxon>
        <taxon>Rhodobacterales</taxon>
        <taxon>Paracoccaceae</taxon>
        <taxon>Rhodovulum</taxon>
    </lineage>
</organism>
<feature type="short sequence motif" description="'KMSKS' region" evidence="12">
    <location>
        <begin position="382"/>
        <end position="386"/>
    </location>
</feature>
<dbReference type="InterPro" id="IPR023458">
    <property type="entry name" value="Met-tRNA_ligase_1"/>
</dbReference>
<dbReference type="GO" id="GO:0005829">
    <property type="term" value="C:cytosol"/>
    <property type="evidence" value="ECO:0007669"/>
    <property type="project" value="TreeGrafter"/>
</dbReference>
<comment type="similarity">
    <text evidence="3 12">Belongs to the class-I aminoacyl-tRNA synthetase family. MetG type 1 subfamily.</text>
</comment>
<accession>A0A4R2RSX8</accession>
<feature type="domain" description="Methionyl-tRNA synthetase anticodon-binding" evidence="14">
    <location>
        <begin position="457"/>
        <end position="607"/>
    </location>
</feature>
<name>A0A4R2RSX8_9RHOB</name>
<feature type="binding site" evidence="12">
    <location>
        <position position="192"/>
    </location>
    <ligand>
        <name>Zn(2+)</name>
        <dbReference type="ChEBI" id="CHEBI:29105"/>
    </ligand>
</feature>
<dbReference type="SUPFAM" id="SSF47323">
    <property type="entry name" value="Anticodon-binding domain of a subclass of class I aminoacyl-tRNA synthetases"/>
    <property type="match status" value="1"/>
</dbReference>
<keyword evidence="6 12" id="KW-0547">Nucleotide-binding</keyword>
<dbReference type="CDD" id="cd00814">
    <property type="entry name" value="MetRS_core"/>
    <property type="match status" value="1"/>
</dbReference>
<dbReference type="EC" id="6.1.1.10" evidence="12"/>